<proteinExistence type="predicted"/>
<dbReference type="Proteomes" id="UP000683925">
    <property type="component" value="Unassembled WGS sequence"/>
</dbReference>
<name>A0A8S1W8X9_PAROT</name>
<reference evidence="1" key="1">
    <citation type="submission" date="2021-01" db="EMBL/GenBank/DDBJ databases">
        <authorList>
            <consortium name="Genoscope - CEA"/>
            <person name="William W."/>
        </authorList>
    </citation>
    <scope>NUCLEOTIDE SEQUENCE</scope>
</reference>
<organism evidence="1 2">
    <name type="scientific">Paramecium octaurelia</name>
    <dbReference type="NCBI Taxonomy" id="43137"/>
    <lineage>
        <taxon>Eukaryota</taxon>
        <taxon>Sar</taxon>
        <taxon>Alveolata</taxon>
        <taxon>Ciliophora</taxon>
        <taxon>Intramacronucleata</taxon>
        <taxon>Oligohymenophorea</taxon>
        <taxon>Peniculida</taxon>
        <taxon>Parameciidae</taxon>
        <taxon>Paramecium</taxon>
    </lineage>
</organism>
<sequence>MRCKTNLAPSCEIDPIQNNALLYQFEINILLQQQRCLYIQSKNVKQLQFLELKQQVFNQLHLNTTHNQMIMAKSYLMMIVPLDKFKNSTKFLTGQHPSEVIHSPMESNTKLLNQPIIQLTYKQISQQQCLPQLRFRCFYSIFIIGISINKQNLLI</sequence>
<dbReference type="AlphaFoldDB" id="A0A8S1W8X9"/>
<accession>A0A8S1W8X9</accession>
<evidence type="ECO:0000313" key="1">
    <source>
        <dbReference type="EMBL" id="CAD8185062.1"/>
    </source>
</evidence>
<evidence type="ECO:0000313" key="2">
    <source>
        <dbReference type="Proteomes" id="UP000683925"/>
    </source>
</evidence>
<protein>
    <submittedName>
        <fullName evidence="1">Uncharacterized protein</fullName>
    </submittedName>
</protein>
<dbReference type="EMBL" id="CAJJDP010000083">
    <property type="protein sequence ID" value="CAD8185062.1"/>
    <property type="molecule type" value="Genomic_DNA"/>
</dbReference>
<comment type="caution">
    <text evidence="1">The sequence shown here is derived from an EMBL/GenBank/DDBJ whole genome shotgun (WGS) entry which is preliminary data.</text>
</comment>
<keyword evidence="2" id="KW-1185">Reference proteome</keyword>
<gene>
    <name evidence="1" type="ORF">POCTA_138.1.T0840211</name>
</gene>